<dbReference type="GO" id="GO:0016853">
    <property type="term" value="F:isomerase activity"/>
    <property type="evidence" value="ECO:0007669"/>
    <property type="project" value="UniProtKB-KW"/>
</dbReference>
<dbReference type="AlphaFoldDB" id="C2EPM3"/>
<gene>
    <name evidence="3" type="ORF">HMPREF0548_1619</name>
</gene>
<feature type="non-terminal residue" evidence="3">
    <location>
        <position position="1"/>
    </location>
</feature>
<dbReference type="RefSeq" id="WP_007126114.1">
    <property type="nucleotide sequence ID" value="NZ_GG693254.1"/>
</dbReference>
<dbReference type="HOGENOM" id="CLU_2854972_0_0_9"/>
<dbReference type="eggNOG" id="COG0381">
    <property type="taxonomic scope" value="Bacteria"/>
</dbReference>
<organism evidence="3 4">
    <name type="scientific">Lactobacillus ultunensis DSM 16047</name>
    <dbReference type="NCBI Taxonomy" id="525365"/>
    <lineage>
        <taxon>Bacteria</taxon>
        <taxon>Bacillati</taxon>
        <taxon>Bacillota</taxon>
        <taxon>Bacilli</taxon>
        <taxon>Lactobacillales</taxon>
        <taxon>Lactobacillaceae</taxon>
        <taxon>Lactobacillus</taxon>
    </lineage>
</organism>
<keyword evidence="4" id="KW-1185">Reference proteome</keyword>
<dbReference type="STRING" id="525365.HMPREF0548_1619"/>
<dbReference type="Gene3D" id="3.40.50.2000">
    <property type="entry name" value="Glycogen Phosphorylase B"/>
    <property type="match status" value="2"/>
</dbReference>
<dbReference type="Pfam" id="PF02350">
    <property type="entry name" value="Epimerase_2"/>
    <property type="match status" value="1"/>
</dbReference>
<reference evidence="3 4" key="1">
    <citation type="submission" date="2009-01" db="EMBL/GenBank/DDBJ databases">
        <authorList>
            <person name="Qin X."/>
            <person name="Bachman B."/>
            <person name="Battles P."/>
            <person name="Bell A."/>
            <person name="Bess C."/>
            <person name="Bickham C."/>
            <person name="Chaboub L."/>
            <person name="Chen D."/>
            <person name="Coyle M."/>
            <person name="Deiros D.R."/>
            <person name="Dinh H."/>
            <person name="Forbes L."/>
            <person name="Fowler G."/>
            <person name="Francisco L."/>
            <person name="Fu Q."/>
            <person name="Gubbala S."/>
            <person name="Hale W."/>
            <person name="Han Y."/>
            <person name="Hemphill L."/>
            <person name="Highlander S.K."/>
            <person name="Hirani K."/>
            <person name="Hogues M."/>
            <person name="Jackson L."/>
            <person name="Jakkamsetti A."/>
            <person name="Javaid M."/>
            <person name="Jiang H."/>
            <person name="Korchina V."/>
            <person name="Kovar C."/>
            <person name="Lara F."/>
            <person name="Lee S."/>
            <person name="Mata R."/>
            <person name="Mathew T."/>
            <person name="Moen C."/>
            <person name="Morales K."/>
            <person name="Munidasa M."/>
            <person name="Nazareth L."/>
            <person name="Ngo R."/>
            <person name="Nguyen L."/>
            <person name="Okwuonu G."/>
            <person name="Ongeri F."/>
            <person name="Patil S."/>
            <person name="Petrosino J."/>
            <person name="Pham C."/>
            <person name="Pham P."/>
            <person name="Pu L.-L."/>
            <person name="Puazo M."/>
            <person name="Raj R."/>
            <person name="Reid J."/>
            <person name="Rouhana J."/>
            <person name="Saada N."/>
            <person name="Shang Y."/>
            <person name="Simmons D."/>
            <person name="Thornton R."/>
            <person name="Warren J."/>
            <person name="Weissenberger G."/>
            <person name="Zhang J."/>
            <person name="Zhang L."/>
            <person name="Zhou C."/>
            <person name="Zhu D."/>
            <person name="Muzny D."/>
            <person name="Worley K."/>
            <person name="Gibbs R."/>
        </authorList>
    </citation>
    <scope>NUCLEOTIDE SEQUENCE [LARGE SCALE GENOMIC DNA]</scope>
    <source>
        <strain evidence="3 4">DSM 16047</strain>
    </source>
</reference>
<proteinExistence type="inferred from homology"/>
<evidence type="ECO:0000313" key="3">
    <source>
        <dbReference type="EMBL" id="EEJ71599.1"/>
    </source>
</evidence>
<protein>
    <recommendedName>
        <fullName evidence="2">UDP-N-acetylglucosamine 2-epimerase domain-containing protein</fullName>
    </recommendedName>
</protein>
<comment type="caution">
    <text evidence="3">The sequence shown here is derived from an EMBL/GenBank/DDBJ whole genome shotgun (WGS) entry which is preliminary data.</text>
</comment>
<dbReference type="InterPro" id="IPR003331">
    <property type="entry name" value="UDP_GlcNAc_Epimerase_2_dom"/>
</dbReference>
<sequence length="64" mass="7437">LKLVGTQVDKVHDEMLKLLEDKSAYDKMANAKNPYGDGHASDRIMDDVYYYFHKDEVAKPKDFE</sequence>
<feature type="domain" description="UDP-N-acetylglucosamine 2-epimerase" evidence="2">
    <location>
        <begin position="2"/>
        <end position="46"/>
    </location>
</feature>
<dbReference type="Proteomes" id="UP000005583">
    <property type="component" value="Unassembled WGS sequence"/>
</dbReference>
<accession>C2EPM3</accession>
<comment type="similarity">
    <text evidence="1">Belongs to the UDP-N-acetylglucosamine 2-epimerase family.</text>
</comment>
<evidence type="ECO:0000256" key="1">
    <source>
        <dbReference type="RuleBase" id="RU003513"/>
    </source>
</evidence>
<dbReference type="SUPFAM" id="SSF53756">
    <property type="entry name" value="UDP-Glycosyltransferase/glycogen phosphorylase"/>
    <property type="match status" value="1"/>
</dbReference>
<keyword evidence="1" id="KW-0413">Isomerase</keyword>
<dbReference type="EMBL" id="ACGU01000070">
    <property type="protein sequence ID" value="EEJ71599.1"/>
    <property type="molecule type" value="Genomic_DNA"/>
</dbReference>
<name>C2EPM3_9LACO</name>
<evidence type="ECO:0000259" key="2">
    <source>
        <dbReference type="Pfam" id="PF02350"/>
    </source>
</evidence>
<evidence type="ECO:0000313" key="4">
    <source>
        <dbReference type="Proteomes" id="UP000005583"/>
    </source>
</evidence>